<keyword evidence="3" id="KW-1185">Reference proteome</keyword>
<organism evidence="2 3">
    <name type="scientific">Rosistilla carotiformis</name>
    <dbReference type="NCBI Taxonomy" id="2528017"/>
    <lineage>
        <taxon>Bacteria</taxon>
        <taxon>Pseudomonadati</taxon>
        <taxon>Planctomycetota</taxon>
        <taxon>Planctomycetia</taxon>
        <taxon>Pirellulales</taxon>
        <taxon>Pirellulaceae</taxon>
        <taxon>Rosistilla</taxon>
    </lineage>
</organism>
<evidence type="ECO:0000256" key="1">
    <source>
        <dbReference type="SAM" id="Phobius"/>
    </source>
</evidence>
<evidence type="ECO:0000313" key="3">
    <source>
        <dbReference type="Proteomes" id="UP000315082"/>
    </source>
</evidence>
<dbReference type="EMBL" id="CP036348">
    <property type="protein sequence ID" value="QDV71704.1"/>
    <property type="molecule type" value="Genomic_DNA"/>
</dbReference>
<dbReference type="InterPro" id="IPR049500">
    <property type="entry name" value="Peptidase_M50B-like"/>
</dbReference>
<feature type="transmembrane region" description="Helical" evidence="1">
    <location>
        <begin position="46"/>
        <end position="64"/>
    </location>
</feature>
<proteinExistence type="predicted"/>
<dbReference type="Proteomes" id="UP000315082">
    <property type="component" value="Chromosome"/>
</dbReference>
<dbReference type="KEGG" id="rcf:Poly24_54430"/>
<feature type="transmembrane region" description="Helical" evidence="1">
    <location>
        <begin position="16"/>
        <end position="34"/>
    </location>
</feature>
<dbReference type="AlphaFoldDB" id="A0A518K1L3"/>
<keyword evidence="1" id="KW-0812">Transmembrane</keyword>
<sequence length="262" mass="29135">MVIGRSIDRVLDALKWPIGAFAVLMLGPLCYATLRFAGRIWQHPWSLIWFVAGILAYAFAWRPFMRKWLKSDWMLTVEHELTHALFAVLTGHRVKSFQVTRKGGRVEVVGGSNWLIALAPYFFPTAPLILLLFAILMPLGTLLPWTGLFLGFSMAYHVRSTWTETHGAQTDFDQAGRWFTLAFLPSANLCAIGLVASFAVGGWDGMQQFTRDASTAIHWLVMLVPSALSWPVEESPMLDPAPVPDPVATDPRVIGLISVAAR</sequence>
<reference evidence="2 3" key="1">
    <citation type="submission" date="2019-02" db="EMBL/GenBank/DDBJ databases">
        <title>Deep-cultivation of Planctomycetes and their phenomic and genomic characterization uncovers novel biology.</title>
        <authorList>
            <person name="Wiegand S."/>
            <person name="Jogler M."/>
            <person name="Boedeker C."/>
            <person name="Pinto D."/>
            <person name="Vollmers J."/>
            <person name="Rivas-Marin E."/>
            <person name="Kohn T."/>
            <person name="Peeters S.H."/>
            <person name="Heuer A."/>
            <person name="Rast P."/>
            <person name="Oberbeckmann S."/>
            <person name="Bunk B."/>
            <person name="Jeske O."/>
            <person name="Meyerdierks A."/>
            <person name="Storesund J.E."/>
            <person name="Kallscheuer N."/>
            <person name="Luecker S."/>
            <person name="Lage O.M."/>
            <person name="Pohl T."/>
            <person name="Merkel B.J."/>
            <person name="Hornburger P."/>
            <person name="Mueller R.-W."/>
            <person name="Bruemmer F."/>
            <person name="Labrenz M."/>
            <person name="Spormann A.M."/>
            <person name="Op den Camp H."/>
            <person name="Overmann J."/>
            <person name="Amann R."/>
            <person name="Jetten M.S.M."/>
            <person name="Mascher T."/>
            <person name="Medema M.H."/>
            <person name="Devos D.P."/>
            <person name="Kaster A.-K."/>
            <person name="Ovreas L."/>
            <person name="Rohde M."/>
            <person name="Galperin M.Y."/>
            <person name="Jogler C."/>
        </authorList>
    </citation>
    <scope>NUCLEOTIDE SEQUENCE [LARGE SCALE GENOMIC DNA]</scope>
    <source>
        <strain evidence="2 3">Poly24</strain>
    </source>
</reference>
<name>A0A518K1L3_9BACT</name>
<keyword evidence="1" id="KW-0472">Membrane</keyword>
<evidence type="ECO:0000313" key="2">
    <source>
        <dbReference type="EMBL" id="QDV71704.1"/>
    </source>
</evidence>
<accession>A0A518K1L3</accession>
<gene>
    <name evidence="2" type="ORF">Poly24_54430</name>
</gene>
<dbReference type="Pfam" id="PF13398">
    <property type="entry name" value="Peptidase_M50B"/>
    <property type="match status" value="1"/>
</dbReference>
<keyword evidence="1" id="KW-1133">Transmembrane helix</keyword>
<feature type="transmembrane region" description="Helical" evidence="1">
    <location>
        <begin position="178"/>
        <end position="201"/>
    </location>
</feature>
<protein>
    <submittedName>
        <fullName evidence="2">Uncharacterized protein</fullName>
    </submittedName>
</protein>